<keyword evidence="2" id="KW-1185">Reference proteome</keyword>
<proteinExistence type="predicted"/>
<name>A0A0N8H410_9FLAO</name>
<gene>
    <name evidence="1" type="ORF">I595_1717</name>
</gene>
<evidence type="ECO:0000313" key="1">
    <source>
        <dbReference type="EMBL" id="KPM32068.1"/>
    </source>
</evidence>
<comment type="caution">
    <text evidence="1">The sequence shown here is derived from an EMBL/GenBank/DDBJ whole genome shotgun (WGS) entry which is preliminary data.</text>
</comment>
<evidence type="ECO:0000313" key="2">
    <source>
        <dbReference type="Proteomes" id="UP000050280"/>
    </source>
</evidence>
<dbReference type="STRING" id="1300341.I595_1717"/>
<sequence>MNIFPISKGHVAMTPGKIRKRTFFLVSSIKGSILVAPAKTKYNPNSNPNRK</sequence>
<protein>
    <submittedName>
        <fullName evidence="1">Uncharacterized protein</fullName>
    </submittedName>
</protein>
<dbReference type="EMBL" id="LDJX01000003">
    <property type="protein sequence ID" value="KPM32068.1"/>
    <property type="molecule type" value="Genomic_DNA"/>
</dbReference>
<organism evidence="1 2">
    <name type="scientific">Croceitalea dokdonensis DOKDO 023</name>
    <dbReference type="NCBI Taxonomy" id="1300341"/>
    <lineage>
        <taxon>Bacteria</taxon>
        <taxon>Pseudomonadati</taxon>
        <taxon>Bacteroidota</taxon>
        <taxon>Flavobacteriia</taxon>
        <taxon>Flavobacteriales</taxon>
        <taxon>Flavobacteriaceae</taxon>
        <taxon>Croceitalea</taxon>
    </lineage>
</organism>
<dbReference type="AlphaFoldDB" id="A0A0N8H410"/>
<accession>A0A0N8H410</accession>
<reference evidence="1 2" key="1">
    <citation type="submission" date="2015-09" db="EMBL/GenBank/DDBJ databases">
        <title>Genome sequence of the marine flavobacterium Croceitalea dokdonensis DOKDO 023 that contains proton- and sodium-pumping rhodopsins.</title>
        <authorList>
            <person name="Kwon S.-K."/>
            <person name="Lee H.K."/>
            <person name="Kwak M.-J."/>
            <person name="Kim J.F."/>
        </authorList>
    </citation>
    <scope>NUCLEOTIDE SEQUENCE [LARGE SCALE GENOMIC DNA]</scope>
    <source>
        <strain evidence="1 2">DOKDO 023</strain>
    </source>
</reference>
<dbReference type="Proteomes" id="UP000050280">
    <property type="component" value="Unassembled WGS sequence"/>
</dbReference>